<sequence>MKTQKIVILSVIPLLILAVLWITTQAFHMLSAKSDTQVLGGVILLCVTFFFLLKSILYIRKKLF</sequence>
<evidence type="ECO:0000313" key="2">
    <source>
        <dbReference type="EMBL" id="MUV05029.1"/>
    </source>
</evidence>
<keyword evidence="1" id="KW-0472">Membrane</keyword>
<reference evidence="2 3" key="1">
    <citation type="submission" date="2019-12" db="EMBL/GenBank/DDBJ databases">
        <authorList>
            <person name="Sun J.-Q."/>
        </authorList>
    </citation>
    <scope>NUCLEOTIDE SEQUENCE [LARGE SCALE GENOMIC DNA]</scope>
    <source>
        <strain evidence="2 3">JCM 17928</strain>
    </source>
</reference>
<keyword evidence="1" id="KW-0812">Transmembrane</keyword>
<gene>
    <name evidence="2" type="ORF">GN157_15030</name>
</gene>
<organism evidence="2 3">
    <name type="scientific">Flavobacterium rakeshii</name>
    <dbReference type="NCBI Taxonomy" id="1038845"/>
    <lineage>
        <taxon>Bacteria</taxon>
        <taxon>Pseudomonadati</taxon>
        <taxon>Bacteroidota</taxon>
        <taxon>Flavobacteriia</taxon>
        <taxon>Flavobacteriales</taxon>
        <taxon>Flavobacteriaceae</taxon>
        <taxon>Flavobacterium</taxon>
    </lineage>
</organism>
<dbReference type="Proteomes" id="UP000433945">
    <property type="component" value="Unassembled WGS sequence"/>
</dbReference>
<keyword evidence="1" id="KW-1133">Transmembrane helix</keyword>
<dbReference type="RefSeq" id="WP_157484324.1">
    <property type="nucleotide sequence ID" value="NZ_WOWP01000058.1"/>
</dbReference>
<evidence type="ECO:0000256" key="1">
    <source>
        <dbReference type="SAM" id="Phobius"/>
    </source>
</evidence>
<evidence type="ECO:0000313" key="3">
    <source>
        <dbReference type="Proteomes" id="UP000433945"/>
    </source>
</evidence>
<keyword evidence="3" id="KW-1185">Reference proteome</keyword>
<comment type="caution">
    <text evidence="2">The sequence shown here is derived from an EMBL/GenBank/DDBJ whole genome shotgun (WGS) entry which is preliminary data.</text>
</comment>
<feature type="transmembrane region" description="Helical" evidence="1">
    <location>
        <begin position="7"/>
        <end position="27"/>
    </location>
</feature>
<protein>
    <submittedName>
        <fullName evidence="2">Uncharacterized protein</fullName>
    </submittedName>
</protein>
<feature type="transmembrane region" description="Helical" evidence="1">
    <location>
        <begin position="39"/>
        <end position="59"/>
    </location>
</feature>
<proteinExistence type="predicted"/>
<dbReference type="EMBL" id="WOWP01000058">
    <property type="protein sequence ID" value="MUV05029.1"/>
    <property type="molecule type" value="Genomic_DNA"/>
</dbReference>
<name>A0A6N8HH09_9FLAO</name>
<accession>A0A6N8HH09</accession>
<dbReference type="AlphaFoldDB" id="A0A6N8HH09"/>